<keyword evidence="3" id="KW-1185">Reference proteome</keyword>
<evidence type="ECO:0000256" key="1">
    <source>
        <dbReference type="SAM" id="MobiDB-lite"/>
    </source>
</evidence>
<gene>
    <name evidence="2" type="ORF">DPMN_143409</name>
</gene>
<name>A0A9D4GJ35_DREPO</name>
<dbReference type="AlphaFoldDB" id="A0A9D4GJ35"/>
<accession>A0A9D4GJ35</accession>
<evidence type="ECO:0000313" key="2">
    <source>
        <dbReference type="EMBL" id="KAH3814892.1"/>
    </source>
</evidence>
<feature type="region of interest" description="Disordered" evidence="1">
    <location>
        <begin position="26"/>
        <end position="109"/>
    </location>
</feature>
<dbReference type="Proteomes" id="UP000828390">
    <property type="component" value="Unassembled WGS sequence"/>
</dbReference>
<feature type="compositionally biased region" description="Low complexity" evidence="1">
    <location>
        <begin position="35"/>
        <end position="46"/>
    </location>
</feature>
<comment type="caution">
    <text evidence="2">The sequence shown here is derived from an EMBL/GenBank/DDBJ whole genome shotgun (WGS) entry which is preliminary data.</text>
</comment>
<organism evidence="2 3">
    <name type="scientific">Dreissena polymorpha</name>
    <name type="common">Zebra mussel</name>
    <name type="synonym">Mytilus polymorpha</name>
    <dbReference type="NCBI Taxonomy" id="45954"/>
    <lineage>
        <taxon>Eukaryota</taxon>
        <taxon>Metazoa</taxon>
        <taxon>Spiralia</taxon>
        <taxon>Lophotrochozoa</taxon>
        <taxon>Mollusca</taxon>
        <taxon>Bivalvia</taxon>
        <taxon>Autobranchia</taxon>
        <taxon>Heteroconchia</taxon>
        <taxon>Euheterodonta</taxon>
        <taxon>Imparidentia</taxon>
        <taxon>Neoheterodontei</taxon>
        <taxon>Myida</taxon>
        <taxon>Dreissenoidea</taxon>
        <taxon>Dreissenidae</taxon>
        <taxon>Dreissena</taxon>
    </lineage>
</organism>
<protein>
    <submittedName>
        <fullName evidence="2">Uncharacterized protein</fullName>
    </submittedName>
</protein>
<proteinExistence type="predicted"/>
<reference evidence="2" key="2">
    <citation type="submission" date="2020-11" db="EMBL/GenBank/DDBJ databases">
        <authorList>
            <person name="McCartney M.A."/>
            <person name="Auch B."/>
            <person name="Kono T."/>
            <person name="Mallez S."/>
            <person name="Becker A."/>
            <person name="Gohl D.M."/>
            <person name="Silverstein K.A.T."/>
            <person name="Koren S."/>
            <person name="Bechman K.B."/>
            <person name="Herman A."/>
            <person name="Abrahante J.E."/>
            <person name="Garbe J."/>
        </authorList>
    </citation>
    <scope>NUCLEOTIDE SEQUENCE</scope>
    <source>
        <strain evidence="2">Duluth1</strain>
        <tissue evidence="2">Whole animal</tissue>
    </source>
</reference>
<dbReference type="EMBL" id="JAIWYP010000006">
    <property type="protein sequence ID" value="KAH3814892.1"/>
    <property type="molecule type" value="Genomic_DNA"/>
</dbReference>
<evidence type="ECO:0000313" key="3">
    <source>
        <dbReference type="Proteomes" id="UP000828390"/>
    </source>
</evidence>
<reference evidence="2" key="1">
    <citation type="journal article" date="2019" name="bioRxiv">
        <title>The Genome of the Zebra Mussel, Dreissena polymorpha: A Resource for Invasive Species Research.</title>
        <authorList>
            <person name="McCartney M.A."/>
            <person name="Auch B."/>
            <person name="Kono T."/>
            <person name="Mallez S."/>
            <person name="Zhang Y."/>
            <person name="Obille A."/>
            <person name="Becker A."/>
            <person name="Abrahante J.E."/>
            <person name="Garbe J."/>
            <person name="Badalamenti J.P."/>
            <person name="Herman A."/>
            <person name="Mangelson H."/>
            <person name="Liachko I."/>
            <person name="Sullivan S."/>
            <person name="Sone E.D."/>
            <person name="Koren S."/>
            <person name="Silverstein K.A.T."/>
            <person name="Beckman K.B."/>
            <person name="Gohl D.M."/>
        </authorList>
    </citation>
    <scope>NUCLEOTIDE SEQUENCE</scope>
    <source>
        <strain evidence="2">Duluth1</strain>
        <tissue evidence="2">Whole animal</tissue>
    </source>
</reference>
<sequence length="131" mass="14368">MMTSNTSLIPYFDNLRPKFSRFEATSPGGKFSMLSEDIGSDSPSGSDVDDDFDHNILRLEDSDIEDLPPSPTKPADGEALSQDSMPLPSPPDMNSEYLPYGGKEMGQISQLSPRQSIAFDNKEYGIWVVGT</sequence>